<sequence>MRIAVACVAIVLALAGCASPPSRLVIGSSNVTVAPDLPLHASIMQRVSAMVCAHSLIDPLPSDEEALKALQNEAAAIGASGVYKLKYAPTGLLDRCGLLPGLEATAIAYRM</sequence>
<dbReference type="PROSITE" id="PS51257">
    <property type="entry name" value="PROKAR_LIPOPROTEIN"/>
    <property type="match status" value="1"/>
</dbReference>
<dbReference type="Proteomes" id="UP001201701">
    <property type="component" value="Unassembled WGS sequence"/>
</dbReference>
<evidence type="ECO:0008006" key="4">
    <source>
        <dbReference type="Google" id="ProtNLM"/>
    </source>
</evidence>
<accession>A0ABS9QI95</accession>
<proteinExistence type="predicted"/>
<gene>
    <name evidence="2" type="ORF">L4923_19050</name>
</gene>
<organism evidence="2 3">
    <name type="scientific">Mesorhizobium retamae</name>
    <dbReference type="NCBI Taxonomy" id="2912854"/>
    <lineage>
        <taxon>Bacteria</taxon>
        <taxon>Pseudomonadati</taxon>
        <taxon>Pseudomonadota</taxon>
        <taxon>Alphaproteobacteria</taxon>
        <taxon>Hyphomicrobiales</taxon>
        <taxon>Phyllobacteriaceae</taxon>
        <taxon>Mesorhizobium</taxon>
    </lineage>
</organism>
<comment type="caution">
    <text evidence="2">The sequence shown here is derived from an EMBL/GenBank/DDBJ whole genome shotgun (WGS) entry which is preliminary data.</text>
</comment>
<evidence type="ECO:0000313" key="2">
    <source>
        <dbReference type="EMBL" id="MCG7507130.1"/>
    </source>
</evidence>
<keyword evidence="1" id="KW-0732">Signal</keyword>
<dbReference type="EMBL" id="JAKREW010000020">
    <property type="protein sequence ID" value="MCG7507130.1"/>
    <property type="molecule type" value="Genomic_DNA"/>
</dbReference>
<feature type="chain" id="PRO_5045568914" description="Lipoprotein" evidence="1">
    <location>
        <begin position="19"/>
        <end position="111"/>
    </location>
</feature>
<reference evidence="2 3" key="1">
    <citation type="submission" date="2022-02" db="EMBL/GenBank/DDBJ databases">
        <title>Draft genome sequence of Mezorhizobium retamae strain IRAMC:0171 isolated from Retama raetam nodules.</title>
        <authorList>
            <person name="Bengaied R."/>
            <person name="Sbissi I."/>
            <person name="Huber K."/>
            <person name="Ghodbane F."/>
            <person name="Nouioui I."/>
            <person name="Tarhouni M."/>
            <person name="Gtari M."/>
        </authorList>
    </citation>
    <scope>NUCLEOTIDE SEQUENCE [LARGE SCALE GENOMIC DNA]</scope>
    <source>
        <strain evidence="2 3">IRAMC:0171</strain>
    </source>
</reference>
<name>A0ABS9QI95_9HYPH</name>
<evidence type="ECO:0000313" key="3">
    <source>
        <dbReference type="Proteomes" id="UP001201701"/>
    </source>
</evidence>
<feature type="signal peptide" evidence="1">
    <location>
        <begin position="1"/>
        <end position="18"/>
    </location>
</feature>
<keyword evidence="3" id="KW-1185">Reference proteome</keyword>
<dbReference type="RefSeq" id="WP_239367983.1">
    <property type="nucleotide sequence ID" value="NZ_JAKREW010000020.1"/>
</dbReference>
<protein>
    <recommendedName>
        <fullName evidence="4">Lipoprotein</fullName>
    </recommendedName>
</protein>
<evidence type="ECO:0000256" key="1">
    <source>
        <dbReference type="SAM" id="SignalP"/>
    </source>
</evidence>